<accession>A0A4Z2IU87</accession>
<sequence length="79" mass="9492">MNHLREMINQREDKKKLRLQQRRTREQLADQGIMPQQQQQQQELLQSHGDGNKETSVRGMLSFPSWRYGDRPLAVFRSR</sequence>
<dbReference type="AlphaFoldDB" id="A0A4Z2IU87"/>
<protein>
    <submittedName>
        <fullName evidence="2">Uncharacterized protein</fullName>
    </submittedName>
</protein>
<feature type="region of interest" description="Disordered" evidence="1">
    <location>
        <begin position="28"/>
        <end position="57"/>
    </location>
</feature>
<organism evidence="2 3">
    <name type="scientific">Liparis tanakae</name>
    <name type="common">Tanaka's snailfish</name>
    <dbReference type="NCBI Taxonomy" id="230148"/>
    <lineage>
        <taxon>Eukaryota</taxon>
        <taxon>Metazoa</taxon>
        <taxon>Chordata</taxon>
        <taxon>Craniata</taxon>
        <taxon>Vertebrata</taxon>
        <taxon>Euteleostomi</taxon>
        <taxon>Actinopterygii</taxon>
        <taxon>Neopterygii</taxon>
        <taxon>Teleostei</taxon>
        <taxon>Neoteleostei</taxon>
        <taxon>Acanthomorphata</taxon>
        <taxon>Eupercaria</taxon>
        <taxon>Perciformes</taxon>
        <taxon>Cottioidei</taxon>
        <taxon>Cottales</taxon>
        <taxon>Liparidae</taxon>
        <taxon>Liparis</taxon>
    </lineage>
</organism>
<dbReference type="EMBL" id="SRLO01000045">
    <property type="protein sequence ID" value="TNN81579.1"/>
    <property type="molecule type" value="Genomic_DNA"/>
</dbReference>
<dbReference type="Gene3D" id="6.10.140.2040">
    <property type="match status" value="1"/>
</dbReference>
<name>A0A4Z2IU87_9TELE</name>
<proteinExistence type="predicted"/>
<gene>
    <name evidence="2" type="ORF">EYF80_008024</name>
</gene>
<evidence type="ECO:0000313" key="3">
    <source>
        <dbReference type="Proteomes" id="UP000314294"/>
    </source>
</evidence>
<dbReference type="Proteomes" id="UP000314294">
    <property type="component" value="Unassembled WGS sequence"/>
</dbReference>
<reference evidence="2 3" key="1">
    <citation type="submission" date="2019-03" db="EMBL/GenBank/DDBJ databases">
        <title>First draft genome of Liparis tanakae, snailfish: a comprehensive survey of snailfish specific genes.</title>
        <authorList>
            <person name="Kim W."/>
            <person name="Song I."/>
            <person name="Jeong J.-H."/>
            <person name="Kim D."/>
            <person name="Kim S."/>
            <person name="Ryu S."/>
            <person name="Song J.Y."/>
            <person name="Lee S.K."/>
        </authorList>
    </citation>
    <scope>NUCLEOTIDE SEQUENCE [LARGE SCALE GENOMIC DNA]</scope>
    <source>
        <tissue evidence="2">Muscle</tissue>
    </source>
</reference>
<comment type="caution">
    <text evidence="2">The sequence shown here is derived from an EMBL/GenBank/DDBJ whole genome shotgun (WGS) entry which is preliminary data.</text>
</comment>
<keyword evidence="3" id="KW-1185">Reference proteome</keyword>
<evidence type="ECO:0000256" key="1">
    <source>
        <dbReference type="SAM" id="MobiDB-lite"/>
    </source>
</evidence>
<evidence type="ECO:0000313" key="2">
    <source>
        <dbReference type="EMBL" id="TNN81579.1"/>
    </source>
</evidence>